<dbReference type="RefSeq" id="WP_339159007.1">
    <property type="nucleotide sequence ID" value="NZ_LR743510.1"/>
</dbReference>
<proteinExistence type="predicted"/>
<dbReference type="EMBL" id="LR743510">
    <property type="protein sequence ID" value="CAA2136947.1"/>
    <property type="molecule type" value="Genomic_DNA"/>
</dbReference>
<evidence type="ECO:0000313" key="1">
    <source>
        <dbReference type="EMBL" id="CAA2136947.1"/>
    </source>
</evidence>
<dbReference type="AlphaFoldDB" id="A0A679JY63"/>
<reference evidence="1" key="1">
    <citation type="submission" date="2019-12" db="EMBL/GenBank/DDBJ databases">
        <authorList>
            <person name="Cremers G."/>
        </authorList>
    </citation>
    <scope>NUCLEOTIDE SEQUENCE</scope>
    <source>
        <strain evidence="1">Mbul2</strain>
        <plasmid evidence="1">1</plasmid>
    </source>
</reference>
<geneLocation type="plasmid" evidence="1">
    <name>1</name>
</geneLocation>
<organism evidence="1">
    <name type="scientific">Methylobacterium bullatum</name>
    <dbReference type="NCBI Taxonomy" id="570505"/>
    <lineage>
        <taxon>Bacteria</taxon>
        <taxon>Pseudomonadati</taxon>
        <taxon>Pseudomonadota</taxon>
        <taxon>Alphaproteobacteria</taxon>
        <taxon>Hyphomicrobiales</taxon>
        <taxon>Methylobacteriaceae</taxon>
        <taxon>Methylobacterium</taxon>
    </lineage>
</organism>
<gene>
    <name evidence="1" type="ORF">MBLL_00417</name>
</gene>
<sequence length="152" mass="15901">MTDPGVAALPLRLVPMGNEGRPVGLCLTRADAAVLLGRIAPRLARYATLRLALADGVTVLFAPEATLDETPLPWCAAPLGWLSAAGPLLLPFGTRLDVPAPWCAEVARRLLDRNGLAGPALLVPEGDTLRLVDLAGSRALPDIDADRLGDQA</sequence>
<name>A0A679JY63_9HYPH</name>
<accession>A0A679JY63</accession>
<keyword evidence="1" id="KW-0614">Plasmid</keyword>
<protein>
    <submittedName>
        <fullName evidence="1">Uncharacterized protein</fullName>
    </submittedName>
</protein>